<comment type="caution">
    <text evidence="2">The sequence shown here is derived from an EMBL/GenBank/DDBJ whole genome shotgun (WGS) entry which is preliminary data.</text>
</comment>
<feature type="domain" description="PhoD-like phosphatase metallophosphatase" evidence="1">
    <location>
        <begin position="2"/>
        <end position="110"/>
    </location>
</feature>
<sequence>MRILDHLYDNDISNTVILAGDSHANWVSDLAHPNDSTTYDPITGEGAIGVEFAGTAVTSGSPFGSRTPADADVMSADLVDSDANLNLQWSEGFYRGFFTLTIDQQTLNATYYAIRNVSFPNLDAFVSAEFVVEAGANKLTRPVAGGVVNAGALKVNGTS</sequence>
<dbReference type="EMBL" id="JBBXMP010000041">
    <property type="protein sequence ID" value="KAL0065906.1"/>
    <property type="molecule type" value="Genomic_DNA"/>
</dbReference>
<evidence type="ECO:0000313" key="2">
    <source>
        <dbReference type="EMBL" id="KAL0065906.1"/>
    </source>
</evidence>
<dbReference type="Gene3D" id="3.60.21.70">
    <property type="entry name" value="PhoD-like phosphatase"/>
    <property type="match status" value="1"/>
</dbReference>
<organism evidence="2 3">
    <name type="scientific">Marasmius tenuissimus</name>
    <dbReference type="NCBI Taxonomy" id="585030"/>
    <lineage>
        <taxon>Eukaryota</taxon>
        <taxon>Fungi</taxon>
        <taxon>Dikarya</taxon>
        <taxon>Basidiomycota</taxon>
        <taxon>Agaricomycotina</taxon>
        <taxon>Agaricomycetes</taxon>
        <taxon>Agaricomycetidae</taxon>
        <taxon>Agaricales</taxon>
        <taxon>Marasmiineae</taxon>
        <taxon>Marasmiaceae</taxon>
        <taxon>Marasmius</taxon>
    </lineage>
</organism>
<dbReference type="PANTHER" id="PTHR43606:SF7">
    <property type="entry name" value="PHOSPHATASE, PUTATIVE (AFU_ORTHOLOGUE AFUA_6G08710)-RELATED"/>
    <property type="match status" value="1"/>
</dbReference>
<evidence type="ECO:0000259" key="1">
    <source>
        <dbReference type="Pfam" id="PF09423"/>
    </source>
</evidence>
<evidence type="ECO:0000313" key="3">
    <source>
        <dbReference type="Proteomes" id="UP001437256"/>
    </source>
</evidence>
<dbReference type="InterPro" id="IPR052900">
    <property type="entry name" value="Phospholipid_Metab_Enz"/>
</dbReference>
<dbReference type="PANTHER" id="PTHR43606">
    <property type="entry name" value="PHOSPHATASE, PUTATIVE (AFU_ORTHOLOGUE AFUA_6G08710)-RELATED"/>
    <property type="match status" value="1"/>
</dbReference>
<dbReference type="Proteomes" id="UP001437256">
    <property type="component" value="Unassembled WGS sequence"/>
</dbReference>
<dbReference type="InterPro" id="IPR018946">
    <property type="entry name" value="PhoD-like_MPP"/>
</dbReference>
<gene>
    <name evidence="2" type="ORF">AAF712_007032</name>
</gene>
<proteinExistence type="predicted"/>
<dbReference type="Pfam" id="PF09423">
    <property type="entry name" value="PhoD"/>
    <property type="match status" value="1"/>
</dbReference>
<name>A0ABR2ZWE4_9AGAR</name>
<reference evidence="2 3" key="1">
    <citation type="submission" date="2024-05" db="EMBL/GenBank/DDBJ databases">
        <title>A draft genome resource for the thread blight pathogen Marasmius tenuissimus strain MS-2.</title>
        <authorList>
            <person name="Yulfo-Soto G.E."/>
            <person name="Baruah I.K."/>
            <person name="Amoako-Attah I."/>
            <person name="Bukari Y."/>
            <person name="Meinhardt L.W."/>
            <person name="Bailey B.A."/>
            <person name="Cohen S.P."/>
        </authorList>
    </citation>
    <scope>NUCLEOTIDE SEQUENCE [LARGE SCALE GENOMIC DNA]</scope>
    <source>
        <strain evidence="2 3">MS-2</strain>
    </source>
</reference>
<protein>
    <recommendedName>
        <fullName evidence="1">PhoD-like phosphatase metallophosphatase domain-containing protein</fullName>
    </recommendedName>
</protein>
<keyword evidence="3" id="KW-1185">Reference proteome</keyword>
<dbReference type="InterPro" id="IPR038607">
    <property type="entry name" value="PhoD-like_sf"/>
</dbReference>
<accession>A0ABR2ZWE4</accession>